<dbReference type="EMBL" id="JARQWQ010000144">
    <property type="protein sequence ID" value="KAK2548558.1"/>
    <property type="molecule type" value="Genomic_DNA"/>
</dbReference>
<feature type="domain" description="CTHRC1 C-terminal" evidence="2">
    <location>
        <begin position="136"/>
        <end position="268"/>
    </location>
</feature>
<evidence type="ECO:0000256" key="1">
    <source>
        <dbReference type="SAM" id="MobiDB-lite"/>
    </source>
</evidence>
<gene>
    <name evidence="3" type="ORF">P5673_031228</name>
</gene>
<sequence>MRVALCSANGNNSEPEVKCKDVQGNCCCFKACVSKSGIPGTPGIPGRPAAPGLPGSMGPKGPIGKEGPRGEKGPQGPRGPTGSPGRKGKNGPRGSLGPKGPKGSPGTQGTQGNKGEVGPQGNQGPPGPQGPIGYSVRNWKHCVFKNLNDDRDNGLIKECIFNKTSASTGLRVFYNGGFRLYNCDWCCKRWYFTFNGTECSAPAAIDGVLYIARGKSPVENLHRVRHIEGVCETVPEGIVVVGFSVGNCNGYGNADAYTGWNSVSRIYVEEVPPPQA</sequence>
<dbReference type="Proteomes" id="UP001249851">
    <property type="component" value="Unassembled WGS sequence"/>
</dbReference>
<proteinExistence type="predicted"/>
<dbReference type="PANTHER" id="PTHR24637:SF421">
    <property type="entry name" value="CUTICLE COLLAGEN DPY-2"/>
    <property type="match status" value="1"/>
</dbReference>
<feature type="compositionally biased region" description="Low complexity" evidence="1">
    <location>
        <begin position="92"/>
        <end position="111"/>
    </location>
</feature>
<dbReference type="Pfam" id="PF25815">
    <property type="entry name" value="CTHRC1_C"/>
    <property type="match status" value="1"/>
</dbReference>
<evidence type="ECO:0000313" key="4">
    <source>
        <dbReference type="Proteomes" id="UP001249851"/>
    </source>
</evidence>
<keyword evidence="3" id="KW-0176">Collagen</keyword>
<feature type="region of interest" description="Disordered" evidence="1">
    <location>
        <begin position="38"/>
        <end position="132"/>
    </location>
</feature>
<accession>A0AAD9PT22</accession>
<reference evidence="3" key="1">
    <citation type="journal article" date="2023" name="G3 (Bethesda)">
        <title>Whole genome assembly and annotation of the endangered Caribbean coral Acropora cervicornis.</title>
        <authorList>
            <person name="Selwyn J.D."/>
            <person name="Vollmer S.V."/>
        </authorList>
    </citation>
    <scope>NUCLEOTIDE SEQUENCE</scope>
    <source>
        <strain evidence="3">K2</strain>
    </source>
</reference>
<evidence type="ECO:0000259" key="2">
    <source>
        <dbReference type="Pfam" id="PF25815"/>
    </source>
</evidence>
<feature type="compositionally biased region" description="Low complexity" evidence="1">
    <location>
        <begin position="38"/>
        <end position="54"/>
    </location>
</feature>
<keyword evidence="4" id="KW-1185">Reference proteome</keyword>
<evidence type="ECO:0000313" key="3">
    <source>
        <dbReference type="EMBL" id="KAK2548558.1"/>
    </source>
</evidence>
<dbReference type="Pfam" id="PF01391">
    <property type="entry name" value="Collagen"/>
    <property type="match status" value="1"/>
</dbReference>
<reference evidence="3" key="2">
    <citation type="journal article" date="2023" name="Science">
        <title>Genomic signatures of disease resistance in endangered staghorn corals.</title>
        <authorList>
            <person name="Vollmer S.V."/>
            <person name="Selwyn J.D."/>
            <person name="Despard B.A."/>
            <person name="Roesel C.L."/>
        </authorList>
    </citation>
    <scope>NUCLEOTIDE SEQUENCE</scope>
    <source>
        <strain evidence="3">K2</strain>
    </source>
</reference>
<dbReference type="GO" id="GO:0005581">
    <property type="term" value="C:collagen trimer"/>
    <property type="evidence" value="ECO:0007669"/>
    <property type="project" value="UniProtKB-KW"/>
</dbReference>
<name>A0AAD9PT22_ACRCE</name>
<dbReference type="AlphaFoldDB" id="A0AAD9PT22"/>
<dbReference type="InterPro" id="IPR057873">
    <property type="entry name" value="CTHRC1_C"/>
</dbReference>
<dbReference type="InterPro" id="IPR008160">
    <property type="entry name" value="Collagen"/>
</dbReference>
<comment type="caution">
    <text evidence="3">The sequence shown here is derived from an EMBL/GenBank/DDBJ whole genome shotgun (WGS) entry which is preliminary data.</text>
</comment>
<dbReference type="PANTHER" id="PTHR24637">
    <property type="entry name" value="COLLAGEN"/>
    <property type="match status" value="1"/>
</dbReference>
<organism evidence="3 4">
    <name type="scientific">Acropora cervicornis</name>
    <name type="common">Staghorn coral</name>
    <dbReference type="NCBI Taxonomy" id="6130"/>
    <lineage>
        <taxon>Eukaryota</taxon>
        <taxon>Metazoa</taxon>
        <taxon>Cnidaria</taxon>
        <taxon>Anthozoa</taxon>
        <taxon>Hexacorallia</taxon>
        <taxon>Scleractinia</taxon>
        <taxon>Astrocoeniina</taxon>
        <taxon>Acroporidae</taxon>
        <taxon>Acropora</taxon>
    </lineage>
</organism>
<protein>
    <submittedName>
        <fullName evidence="3">Collagen triple helix repeat-containing protein 1</fullName>
    </submittedName>
</protein>